<sequence>MQEKMVAVDLWFPDSSNHAQDIFEVPYQTLMLWLATDEIYLTEYSDIEKEDGLFPHYVITKSIFQTDVEPGDRVVIYTDYAKK</sequence>
<dbReference type="AlphaFoldDB" id="A0A7W3SQZ9"/>
<accession>A0A7W3SQZ9</accession>
<protein>
    <submittedName>
        <fullName evidence="1">Uncharacterized protein</fullName>
    </submittedName>
</protein>
<dbReference type="EMBL" id="JACJIP010000004">
    <property type="protein sequence ID" value="MBA9084583.1"/>
    <property type="molecule type" value="Genomic_DNA"/>
</dbReference>
<dbReference type="Proteomes" id="UP000567067">
    <property type="component" value="Unassembled WGS sequence"/>
</dbReference>
<evidence type="ECO:0000313" key="2">
    <source>
        <dbReference type="Proteomes" id="UP000567067"/>
    </source>
</evidence>
<evidence type="ECO:0000313" key="1">
    <source>
        <dbReference type="EMBL" id="MBA9084583.1"/>
    </source>
</evidence>
<comment type="caution">
    <text evidence="1">The sequence shown here is derived from an EMBL/GenBank/DDBJ whole genome shotgun (WGS) entry which is preliminary data.</text>
</comment>
<reference evidence="1 2" key="1">
    <citation type="submission" date="2020-08" db="EMBL/GenBank/DDBJ databases">
        <title>Genomic Encyclopedia of Type Strains, Phase III (KMG-III): the genomes of soil and plant-associated and newly described type strains.</title>
        <authorList>
            <person name="Whitman W."/>
        </authorList>
    </citation>
    <scope>NUCLEOTIDE SEQUENCE [LARGE SCALE GENOMIC DNA]</scope>
    <source>
        <strain evidence="1 2">CECT 8693</strain>
    </source>
</reference>
<organism evidence="1 2">
    <name type="scientific">Fontibacillus solani</name>
    <dbReference type="NCBI Taxonomy" id="1572857"/>
    <lineage>
        <taxon>Bacteria</taxon>
        <taxon>Bacillati</taxon>
        <taxon>Bacillota</taxon>
        <taxon>Bacilli</taxon>
        <taxon>Bacillales</taxon>
        <taxon>Paenibacillaceae</taxon>
        <taxon>Fontibacillus</taxon>
    </lineage>
</organism>
<gene>
    <name evidence="1" type="ORF">FHR92_001040</name>
</gene>
<proteinExistence type="predicted"/>
<keyword evidence="2" id="KW-1185">Reference proteome</keyword>
<name>A0A7W3SQZ9_9BACL</name>
<dbReference type="RefSeq" id="WP_182534593.1">
    <property type="nucleotide sequence ID" value="NZ_JACJIP010000004.1"/>
</dbReference>